<evidence type="ECO:0000313" key="2">
    <source>
        <dbReference type="Proteomes" id="UP001151760"/>
    </source>
</evidence>
<organism evidence="1 2">
    <name type="scientific">Tanacetum coccineum</name>
    <dbReference type="NCBI Taxonomy" id="301880"/>
    <lineage>
        <taxon>Eukaryota</taxon>
        <taxon>Viridiplantae</taxon>
        <taxon>Streptophyta</taxon>
        <taxon>Embryophyta</taxon>
        <taxon>Tracheophyta</taxon>
        <taxon>Spermatophyta</taxon>
        <taxon>Magnoliopsida</taxon>
        <taxon>eudicotyledons</taxon>
        <taxon>Gunneridae</taxon>
        <taxon>Pentapetalae</taxon>
        <taxon>asterids</taxon>
        <taxon>campanulids</taxon>
        <taxon>Asterales</taxon>
        <taxon>Asteraceae</taxon>
        <taxon>Asteroideae</taxon>
        <taxon>Anthemideae</taxon>
        <taxon>Anthemidinae</taxon>
        <taxon>Tanacetum</taxon>
    </lineage>
</organism>
<evidence type="ECO:0000313" key="1">
    <source>
        <dbReference type="EMBL" id="GJS93514.1"/>
    </source>
</evidence>
<comment type="caution">
    <text evidence="1">The sequence shown here is derived from an EMBL/GenBank/DDBJ whole genome shotgun (WGS) entry which is preliminary data.</text>
</comment>
<sequence length="132" mass="15246">METKNTSSSGSVLEEPEIQKLQMQAKIFKENSLNKFNALKSTTQLLERQTFSDCILYQQAFAQLFGDSVRPFNYMAKIQEVSPEESSSTSQPLEQVQNHDENDVFANVRRKFWRNLNPLTTIFLEKDDSMLS</sequence>
<name>A0ABQ4ZTA4_9ASTR</name>
<proteinExistence type="predicted"/>
<reference evidence="1" key="2">
    <citation type="submission" date="2022-01" db="EMBL/GenBank/DDBJ databases">
        <authorList>
            <person name="Yamashiro T."/>
            <person name="Shiraishi A."/>
            <person name="Satake H."/>
            <person name="Nakayama K."/>
        </authorList>
    </citation>
    <scope>NUCLEOTIDE SEQUENCE</scope>
</reference>
<keyword evidence="2" id="KW-1185">Reference proteome</keyword>
<protein>
    <submittedName>
        <fullName evidence="1">Uncharacterized protein</fullName>
    </submittedName>
</protein>
<accession>A0ABQ4ZTA4</accession>
<dbReference type="EMBL" id="BQNB010011662">
    <property type="protein sequence ID" value="GJS93514.1"/>
    <property type="molecule type" value="Genomic_DNA"/>
</dbReference>
<gene>
    <name evidence="1" type="ORF">Tco_0800482</name>
</gene>
<dbReference type="Proteomes" id="UP001151760">
    <property type="component" value="Unassembled WGS sequence"/>
</dbReference>
<reference evidence="1" key="1">
    <citation type="journal article" date="2022" name="Int. J. Mol. Sci.">
        <title>Draft Genome of Tanacetum Coccineum: Genomic Comparison of Closely Related Tanacetum-Family Plants.</title>
        <authorList>
            <person name="Yamashiro T."/>
            <person name="Shiraishi A."/>
            <person name="Nakayama K."/>
            <person name="Satake H."/>
        </authorList>
    </citation>
    <scope>NUCLEOTIDE SEQUENCE</scope>
</reference>